<dbReference type="AlphaFoldDB" id="A0A5C4TCQ8"/>
<evidence type="ECO:0000313" key="2">
    <source>
        <dbReference type="EMBL" id="TNJ66771.1"/>
    </source>
</evidence>
<proteinExistence type="predicted"/>
<feature type="chain" id="PRO_5022723047" evidence="1">
    <location>
        <begin position="44"/>
        <end position="464"/>
    </location>
</feature>
<dbReference type="PANTHER" id="PTHR43649:SF12">
    <property type="entry name" value="DIACETYLCHITOBIOSE BINDING PROTEIN DASA"/>
    <property type="match status" value="1"/>
</dbReference>
<keyword evidence="1" id="KW-0732">Signal</keyword>
<accession>A0A5C4TCQ8</accession>
<dbReference type="PANTHER" id="PTHR43649">
    <property type="entry name" value="ARABINOSE-BINDING PROTEIN-RELATED"/>
    <property type="match status" value="1"/>
</dbReference>
<dbReference type="Proteomes" id="UP000307943">
    <property type="component" value="Unassembled WGS sequence"/>
</dbReference>
<dbReference type="Pfam" id="PF01547">
    <property type="entry name" value="SBP_bac_1"/>
    <property type="match status" value="1"/>
</dbReference>
<dbReference type="EMBL" id="VDCQ01000008">
    <property type="protein sequence ID" value="TNJ66771.1"/>
    <property type="molecule type" value="Genomic_DNA"/>
</dbReference>
<keyword evidence="3" id="KW-1185">Reference proteome</keyword>
<organism evidence="2 3">
    <name type="scientific">Paenibacillus hemerocallicola</name>
    <dbReference type="NCBI Taxonomy" id="1172614"/>
    <lineage>
        <taxon>Bacteria</taxon>
        <taxon>Bacillati</taxon>
        <taxon>Bacillota</taxon>
        <taxon>Bacilli</taxon>
        <taxon>Bacillales</taxon>
        <taxon>Paenibacillaceae</taxon>
        <taxon>Paenibacillus</taxon>
    </lineage>
</organism>
<evidence type="ECO:0000256" key="1">
    <source>
        <dbReference type="SAM" id="SignalP"/>
    </source>
</evidence>
<sequence length="464" mass="51394">MSNRCKRGGFMIMEGTFMAKRWLVYTMAAALTAVLAACGSSQAGDKTNDSAKSGEAKSEASAADAIAKAAKDPVELTVYFNDGSYTLERFMETYGNAIRKKYPNFTFRVLVPGKGVTLKDLVAQGQTIDLMQTHRANIYEMLIDLNLQNDVSDLVQKYNYNLGQIETVVLDEMRQLANGGIYGLPNGSSLVGLMYNKDLFDKFGVAYPKDGMSWDDAFELSKKMSRAEGGVNYQGLIVIGRHYHLMNQLSQGYVDPATNKATLNNDNWKKLFDNFSRAFNVDGNPYVPIAQANNVFWKEGRAAMLVSMFVSGAEYVRNTNIRWDMAPLPMLKERPGVGSGLLNYYFNVTSISKHRDQAFLAATVLASEEYQKEQTLKGDGPALKGDKYRDSMGKGVRQFADKNLKNLIPVQPAPSYKVNKYQSVVDKVLDTAFDEVAAGKKDANTALRDAEELANKKIAELNGK</sequence>
<dbReference type="SUPFAM" id="SSF53850">
    <property type="entry name" value="Periplasmic binding protein-like II"/>
    <property type="match status" value="1"/>
</dbReference>
<protein>
    <submittedName>
        <fullName evidence="2">Carbohydrate ABC transporter substrate-binding protein</fullName>
    </submittedName>
</protein>
<feature type="signal peptide" evidence="1">
    <location>
        <begin position="1"/>
        <end position="43"/>
    </location>
</feature>
<gene>
    <name evidence="2" type="ORF">FE784_07755</name>
</gene>
<name>A0A5C4TCQ8_9BACL</name>
<dbReference type="Gene3D" id="3.40.190.10">
    <property type="entry name" value="Periplasmic binding protein-like II"/>
    <property type="match status" value="1"/>
</dbReference>
<dbReference type="OrthoDB" id="9798191at2"/>
<evidence type="ECO:0000313" key="3">
    <source>
        <dbReference type="Proteomes" id="UP000307943"/>
    </source>
</evidence>
<comment type="caution">
    <text evidence="2">The sequence shown here is derived from an EMBL/GenBank/DDBJ whole genome shotgun (WGS) entry which is preliminary data.</text>
</comment>
<dbReference type="InterPro" id="IPR006059">
    <property type="entry name" value="SBP"/>
</dbReference>
<reference evidence="2 3" key="1">
    <citation type="submission" date="2019-05" db="EMBL/GenBank/DDBJ databases">
        <title>We sequenced the genome of Paenibacillus hemerocallicola KCTC 33185 for further insight into its adaptation and study the phylogeny of Paenibacillus.</title>
        <authorList>
            <person name="Narsing Rao M.P."/>
        </authorList>
    </citation>
    <scope>NUCLEOTIDE SEQUENCE [LARGE SCALE GENOMIC DNA]</scope>
    <source>
        <strain evidence="2 3">KCTC 33185</strain>
    </source>
</reference>
<dbReference type="InterPro" id="IPR050490">
    <property type="entry name" value="Bact_solute-bd_prot1"/>
</dbReference>